<sequence length="167" mass="18373">MPEICPAYVALGSNLNDPRRQVERAMVALDALPESALRRCSRLYFTPPMGPGDQPDYVNAVACLDTHLSPFELLDALQAIEQQQGRVRGGERWGPRTLDLDLLLHGDCRMDSPRLTLPHPGMHERDFVLYPLAEIAPGLTIPGLGALDTLVARCPARGLKPVDRADE</sequence>
<dbReference type="PANTHER" id="PTHR43071">
    <property type="entry name" value="2-AMINO-4-HYDROXY-6-HYDROXYMETHYLDIHYDROPTERIDINE PYROPHOSPHOKINASE"/>
    <property type="match status" value="1"/>
</dbReference>
<comment type="similarity">
    <text evidence="2">Belongs to the HPPK family.</text>
</comment>
<comment type="function">
    <text evidence="10">Catalyzes the transfer of pyrophosphate from adenosine triphosphate (ATP) to 6-hydroxymethyl-7,8-dihydropterin, an enzymatic step in folate biosynthesis pathway.</text>
</comment>
<dbReference type="SUPFAM" id="SSF55083">
    <property type="entry name" value="6-hydroxymethyl-7,8-dihydropterin pyrophosphokinase, HPPK"/>
    <property type="match status" value="1"/>
</dbReference>
<dbReference type="EC" id="2.7.6.3" evidence="3"/>
<dbReference type="CDD" id="cd00483">
    <property type="entry name" value="HPPK"/>
    <property type="match status" value="1"/>
</dbReference>
<organism evidence="14 15">
    <name type="scientific">Acidihalobacter prosperus</name>
    <dbReference type="NCBI Taxonomy" id="160660"/>
    <lineage>
        <taxon>Bacteria</taxon>
        <taxon>Pseudomonadati</taxon>
        <taxon>Pseudomonadota</taxon>
        <taxon>Gammaproteobacteria</taxon>
        <taxon>Chromatiales</taxon>
        <taxon>Ectothiorhodospiraceae</taxon>
        <taxon>Acidihalobacter</taxon>
    </lineage>
</organism>
<comment type="pathway">
    <text evidence="1">Cofactor biosynthesis; tetrahydrofolate biosynthesis; 2-amino-4-hydroxy-6-hydroxymethyl-7,8-dihydropteridine diphosphate from 7,8-dihydroneopterin triphosphate: step 4/4.</text>
</comment>
<evidence type="ECO:0000256" key="4">
    <source>
        <dbReference type="ARBA" id="ARBA00016218"/>
    </source>
</evidence>
<dbReference type="InterPro" id="IPR035907">
    <property type="entry name" value="Hppk_sf"/>
</dbReference>
<dbReference type="Gene3D" id="3.30.70.560">
    <property type="entry name" value="7,8-Dihydro-6-hydroxymethylpterin-pyrophosphokinase HPPK"/>
    <property type="match status" value="1"/>
</dbReference>
<dbReference type="NCBIfam" id="TIGR01498">
    <property type="entry name" value="folK"/>
    <property type="match status" value="1"/>
</dbReference>
<dbReference type="RefSeq" id="WP_038089620.1">
    <property type="nucleotide sequence ID" value="NZ_JQSG02000002.1"/>
</dbReference>
<dbReference type="GO" id="GO:0005524">
    <property type="term" value="F:ATP binding"/>
    <property type="evidence" value="ECO:0007669"/>
    <property type="project" value="UniProtKB-KW"/>
</dbReference>
<keyword evidence="5" id="KW-0808">Transferase</keyword>
<comment type="caution">
    <text evidence="14">The sequence shown here is derived from an EMBL/GenBank/DDBJ whole genome shotgun (WGS) entry which is preliminary data.</text>
</comment>
<evidence type="ECO:0000256" key="8">
    <source>
        <dbReference type="ARBA" id="ARBA00022840"/>
    </source>
</evidence>
<dbReference type="GO" id="GO:0003848">
    <property type="term" value="F:2-amino-4-hydroxy-6-hydroxymethyldihydropteridine diphosphokinase activity"/>
    <property type="evidence" value="ECO:0007669"/>
    <property type="project" value="UniProtKB-EC"/>
</dbReference>
<evidence type="ECO:0000313" key="15">
    <source>
        <dbReference type="Proteomes" id="UP000029273"/>
    </source>
</evidence>
<evidence type="ECO:0000313" key="14">
    <source>
        <dbReference type="EMBL" id="OBS09882.1"/>
    </source>
</evidence>
<evidence type="ECO:0000256" key="7">
    <source>
        <dbReference type="ARBA" id="ARBA00022777"/>
    </source>
</evidence>
<keyword evidence="8" id="KW-0067">ATP-binding</keyword>
<dbReference type="InterPro" id="IPR000550">
    <property type="entry name" value="Hppk"/>
</dbReference>
<evidence type="ECO:0000256" key="12">
    <source>
        <dbReference type="ARBA" id="ARBA00033413"/>
    </source>
</evidence>
<keyword evidence="15" id="KW-1185">Reference proteome</keyword>
<gene>
    <name evidence="14" type="ORF">Thpro_020932</name>
</gene>
<evidence type="ECO:0000256" key="5">
    <source>
        <dbReference type="ARBA" id="ARBA00022679"/>
    </source>
</evidence>
<name>A0A1A6C5P2_9GAMM</name>
<evidence type="ECO:0000256" key="1">
    <source>
        <dbReference type="ARBA" id="ARBA00005051"/>
    </source>
</evidence>
<evidence type="ECO:0000259" key="13">
    <source>
        <dbReference type="PROSITE" id="PS00794"/>
    </source>
</evidence>
<evidence type="ECO:0000256" key="9">
    <source>
        <dbReference type="ARBA" id="ARBA00022909"/>
    </source>
</evidence>
<dbReference type="Proteomes" id="UP000029273">
    <property type="component" value="Unassembled WGS sequence"/>
</dbReference>
<dbReference type="UniPathway" id="UPA00077">
    <property type="reaction ID" value="UER00155"/>
</dbReference>
<dbReference type="AlphaFoldDB" id="A0A1A6C5P2"/>
<proteinExistence type="inferred from homology"/>
<accession>A0A1A6C5P2</accession>
<protein>
    <recommendedName>
        <fullName evidence="4">2-amino-4-hydroxy-6-hydroxymethyldihydropteridine pyrophosphokinase</fullName>
        <ecNumber evidence="3">2.7.6.3</ecNumber>
    </recommendedName>
    <alternativeName>
        <fullName evidence="11">6-hydroxymethyl-7,8-dihydropterin pyrophosphokinase</fullName>
    </alternativeName>
    <alternativeName>
        <fullName evidence="12">7,8-dihydro-6-hydroxymethylpterin-pyrophosphokinase</fullName>
    </alternativeName>
</protein>
<evidence type="ECO:0000256" key="3">
    <source>
        <dbReference type="ARBA" id="ARBA00013253"/>
    </source>
</evidence>
<keyword evidence="7" id="KW-0418">Kinase</keyword>
<dbReference type="GO" id="GO:0016301">
    <property type="term" value="F:kinase activity"/>
    <property type="evidence" value="ECO:0007669"/>
    <property type="project" value="UniProtKB-KW"/>
</dbReference>
<evidence type="ECO:0000256" key="6">
    <source>
        <dbReference type="ARBA" id="ARBA00022741"/>
    </source>
</evidence>
<dbReference type="GO" id="GO:0046656">
    <property type="term" value="P:folic acid biosynthetic process"/>
    <property type="evidence" value="ECO:0007669"/>
    <property type="project" value="UniProtKB-KW"/>
</dbReference>
<dbReference type="Pfam" id="PF01288">
    <property type="entry name" value="HPPK"/>
    <property type="match status" value="1"/>
</dbReference>
<dbReference type="PROSITE" id="PS00794">
    <property type="entry name" value="HPPK"/>
    <property type="match status" value="1"/>
</dbReference>
<dbReference type="GO" id="GO:0046654">
    <property type="term" value="P:tetrahydrofolate biosynthetic process"/>
    <property type="evidence" value="ECO:0007669"/>
    <property type="project" value="UniProtKB-UniPathway"/>
</dbReference>
<evidence type="ECO:0000256" key="10">
    <source>
        <dbReference type="ARBA" id="ARBA00029409"/>
    </source>
</evidence>
<reference evidence="14 15" key="1">
    <citation type="journal article" date="2014" name="Genome Announc.">
        <title>Draft Genome Sequence of the Iron-Oxidizing, Acidophilic, and Halotolerant 'Thiobacillus prosperus' Type Strain DSM 5130.</title>
        <authorList>
            <person name="Ossandon F.J."/>
            <person name="Cardenas J.P."/>
            <person name="Corbett M."/>
            <person name="Quatrini R."/>
            <person name="Holmes D.S."/>
            <person name="Watkin E."/>
        </authorList>
    </citation>
    <scope>NUCLEOTIDE SEQUENCE [LARGE SCALE GENOMIC DNA]</scope>
    <source>
        <strain evidence="14 15">DSM 5130</strain>
    </source>
</reference>
<keyword evidence="9" id="KW-0289">Folate biosynthesis</keyword>
<keyword evidence="6" id="KW-0547">Nucleotide-binding</keyword>
<dbReference type="EMBL" id="JQSG02000002">
    <property type="protein sequence ID" value="OBS09882.1"/>
    <property type="molecule type" value="Genomic_DNA"/>
</dbReference>
<evidence type="ECO:0000256" key="11">
    <source>
        <dbReference type="ARBA" id="ARBA00029766"/>
    </source>
</evidence>
<dbReference type="PANTHER" id="PTHR43071:SF1">
    <property type="entry name" value="2-AMINO-4-HYDROXY-6-HYDROXYMETHYLDIHYDROPTERIDINE PYROPHOSPHOKINASE"/>
    <property type="match status" value="1"/>
</dbReference>
<evidence type="ECO:0000256" key="2">
    <source>
        <dbReference type="ARBA" id="ARBA00005810"/>
    </source>
</evidence>
<feature type="domain" description="7,8-dihydro-6-hydroxymethylpterin-pyrophosphokinase" evidence="13">
    <location>
        <begin position="92"/>
        <end position="103"/>
    </location>
</feature>